<evidence type="ECO:0000256" key="1">
    <source>
        <dbReference type="SAM" id="Phobius"/>
    </source>
</evidence>
<keyword evidence="1" id="KW-1133">Transmembrane helix</keyword>
<proteinExistence type="predicted"/>
<keyword evidence="3" id="KW-1185">Reference proteome</keyword>
<protein>
    <submittedName>
        <fullName evidence="2">Uncharacterized protein</fullName>
    </submittedName>
</protein>
<name>A0A6M1U1V9_9RHOB</name>
<comment type="caution">
    <text evidence="2">The sequence shown here is derived from an EMBL/GenBank/DDBJ whole genome shotgun (WGS) entry which is preliminary data.</text>
</comment>
<feature type="transmembrane region" description="Helical" evidence="1">
    <location>
        <begin position="124"/>
        <end position="141"/>
    </location>
</feature>
<dbReference type="RefSeq" id="WP_165053288.1">
    <property type="nucleotide sequence ID" value="NZ_JAALFE010000026.1"/>
</dbReference>
<keyword evidence="1" id="KW-0472">Membrane</keyword>
<dbReference type="EMBL" id="JAALFE010000026">
    <property type="protein sequence ID" value="NGQ92946.1"/>
    <property type="molecule type" value="Genomic_DNA"/>
</dbReference>
<reference evidence="2 3" key="1">
    <citation type="submission" date="2020-02" db="EMBL/GenBank/DDBJ databases">
        <title>Rhodobacter translucens sp. nov., a novel bacterium isolated from activated sludge.</title>
        <authorList>
            <person name="Liu J."/>
        </authorList>
    </citation>
    <scope>NUCLEOTIDE SEQUENCE [LARGE SCALE GENOMIC DNA]</scope>
    <source>
        <strain evidence="2 3">HX-7-19</strain>
    </source>
</reference>
<gene>
    <name evidence="2" type="ORF">G5V65_18800</name>
</gene>
<keyword evidence="1" id="KW-0812">Transmembrane</keyword>
<feature type="transmembrane region" description="Helical" evidence="1">
    <location>
        <begin position="89"/>
        <end position="118"/>
    </location>
</feature>
<dbReference type="AlphaFoldDB" id="A0A6M1U1V9"/>
<feature type="transmembrane region" description="Helical" evidence="1">
    <location>
        <begin position="56"/>
        <end position="77"/>
    </location>
</feature>
<evidence type="ECO:0000313" key="2">
    <source>
        <dbReference type="EMBL" id="NGQ92946.1"/>
    </source>
</evidence>
<sequence>MNLMHSDGPTQQARHDDTLHRGFRGIAVGIAMFAVLGTVTAVWANPLFVRMTPVGPWEFGATVLTALLAGVTVALWVPRCRLRTSGAGGLASFLGIACPTCNKVLMLIFGGPALLAWFDPVRPWLAAAGVITMGFAAFRTWRAFRESRSDLQIVGGVETPMTGGPL</sequence>
<organism evidence="2 3">
    <name type="scientific">Paragemmobacter kunshanensis</name>
    <dbReference type="NCBI Taxonomy" id="2583234"/>
    <lineage>
        <taxon>Bacteria</taxon>
        <taxon>Pseudomonadati</taxon>
        <taxon>Pseudomonadota</taxon>
        <taxon>Alphaproteobacteria</taxon>
        <taxon>Rhodobacterales</taxon>
        <taxon>Paracoccaceae</taxon>
        <taxon>Paragemmobacter</taxon>
    </lineage>
</organism>
<evidence type="ECO:0000313" key="3">
    <source>
        <dbReference type="Proteomes" id="UP000474758"/>
    </source>
</evidence>
<dbReference type="Proteomes" id="UP000474758">
    <property type="component" value="Unassembled WGS sequence"/>
</dbReference>
<feature type="transmembrane region" description="Helical" evidence="1">
    <location>
        <begin position="21"/>
        <end position="44"/>
    </location>
</feature>
<accession>A0A6M1U1V9</accession>